<name>A0ABW7XBJ4_9NOCA</name>
<dbReference type="Proteomes" id="UP001611415">
    <property type="component" value="Unassembled WGS sequence"/>
</dbReference>
<dbReference type="RefSeq" id="WP_397096032.1">
    <property type="nucleotide sequence ID" value="NZ_JBIRYO010000041.1"/>
</dbReference>
<gene>
    <name evidence="1" type="ORF">ACH49W_34515</name>
</gene>
<dbReference type="EMBL" id="JBIRYO010000041">
    <property type="protein sequence ID" value="MFI2478495.1"/>
    <property type="molecule type" value="Genomic_DNA"/>
</dbReference>
<accession>A0ABW7XBJ4</accession>
<keyword evidence="2" id="KW-1185">Reference proteome</keyword>
<evidence type="ECO:0000313" key="1">
    <source>
        <dbReference type="EMBL" id="MFI2478495.1"/>
    </source>
</evidence>
<protein>
    <recommendedName>
        <fullName evidence="3">PPE family protein</fullName>
    </recommendedName>
</protein>
<organism evidence="1 2">
    <name type="scientific">Nocardia xishanensis</name>
    <dbReference type="NCBI Taxonomy" id="238964"/>
    <lineage>
        <taxon>Bacteria</taxon>
        <taxon>Bacillati</taxon>
        <taxon>Actinomycetota</taxon>
        <taxon>Actinomycetes</taxon>
        <taxon>Mycobacteriales</taxon>
        <taxon>Nocardiaceae</taxon>
        <taxon>Nocardia</taxon>
    </lineage>
</organism>
<proteinExistence type="predicted"/>
<evidence type="ECO:0000313" key="2">
    <source>
        <dbReference type="Proteomes" id="UP001611415"/>
    </source>
</evidence>
<reference evidence="1 2" key="1">
    <citation type="submission" date="2024-10" db="EMBL/GenBank/DDBJ databases">
        <title>The Natural Products Discovery Center: Release of the First 8490 Sequenced Strains for Exploring Actinobacteria Biosynthetic Diversity.</title>
        <authorList>
            <person name="Kalkreuter E."/>
            <person name="Kautsar S.A."/>
            <person name="Yang D."/>
            <person name="Bader C.D."/>
            <person name="Teijaro C.N."/>
            <person name="Fluegel L."/>
            <person name="Davis C.M."/>
            <person name="Simpson J.R."/>
            <person name="Lauterbach L."/>
            <person name="Steele A.D."/>
            <person name="Gui C."/>
            <person name="Meng S."/>
            <person name="Li G."/>
            <person name="Viehrig K."/>
            <person name="Ye F."/>
            <person name="Su P."/>
            <person name="Kiefer A.F."/>
            <person name="Nichols A."/>
            <person name="Cepeda A.J."/>
            <person name="Yan W."/>
            <person name="Fan B."/>
            <person name="Jiang Y."/>
            <person name="Adhikari A."/>
            <person name="Zheng C.-J."/>
            <person name="Schuster L."/>
            <person name="Cowan T.M."/>
            <person name="Smanski M.J."/>
            <person name="Chevrette M.G."/>
            <person name="De Carvalho L.P.S."/>
            <person name="Shen B."/>
        </authorList>
    </citation>
    <scope>NUCLEOTIDE SEQUENCE [LARGE SCALE GENOMIC DNA]</scope>
    <source>
        <strain evidence="1 2">NPDC019275</strain>
    </source>
</reference>
<evidence type="ECO:0008006" key="3">
    <source>
        <dbReference type="Google" id="ProtNLM"/>
    </source>
</evidence>
<sequence length="337" mass="36057">MADLAPSFDKFQSAVSAAQQADWSAIGTLCGNLATAATKYQATDDTFATAISATSTNLLGESGTAGTVGTREGVSRFGALQLPSLPEVPENQYLIRQVVSASIDLISNYDDRLSEAVGVRPTSTYLSPLAADWEALQAIGKRIDLLGINDYVTSENLGNGIRWLQSRWSGDGSQAFSTSVATLGQSVAGRSTDFESVAKIVQNASACLERLVYNQALGLTAGILQPMTYFGITFPLGIWAPYMNKPIRETIRSEITSAVEALKRSAESRQSAVVAIVEKISQTLEYSPGRTAPAFNVSEFEIPDRVVVDAGSVRYGFGDNIWWEESIDSAIRLATSG</sequence>
<comment type="caution">
    <text evidence="1">The sequence shown here is derived from an EMBL/GenBank/DDBJ whole genome shotgun (WGS) entry which is preliminary data.</text>
</comment>